<dbReference type="EMBL" id="JBHSOE010000091">
    <property type="protein sequence ID" value="MFC5660288.1"/>
    <property type="molecule type" value="Genomic_DNA"/>
</dbReference>
<proteinExistence type="predicted"/>
<evidence type="ECO:0000313" key="2">
    <source>
        <dbReference type="EMBL" id="MFC5660288.1"/>
    </source>
</evidence>
<dbReference type="Proteomes" id="UP001596065">
    <property type="component" value="Unassembled WGS sequence"/>
</dbReference>
<dbReference type="RefSeq" id="WP_344350985.1">
    <property type="nucleotide sequence ID" value="NZ_BAAASM010000040.1"/>
</dbReference>
<evidence type="ECO:0000313" key="3">
    <source>
        <dbReference type="Proteomes" id="UP001596065"/>
    </source>
</evidence>
<evidence type="ECO:0000256" key="1">
    <source>
        <dbReference type="SAM" id="MobiDB-lite"/>
    </source>
</evidence>
<gene>
    <name evidence="2" type="ORF">ACFP3J_33090</name>
</gene>
<organism evidence="2 3">
    <name type="scientific">Streptomyces nogalater</name>
    <dbReference type="NCBI Taxonomy" id="38314"/>
    <lineage>
        <taxon>Bacteria</taxon>
        <taxon>Bacillati</taxon>
        <taxon>Actinomycetota</taxon>
        <taxon>Actinomycetes</taxon>
        <taxon>Kitasatosporales</taxon>
        <taxon>Streptomycetaceae</taxon>
        <taxon>Streptomyces</taxon>
    </lineage>
</organism>
<dbReference type="InterPro" id="IPR046732">
    <property type="entry name" value="DUF6624"/>
</dbReference>
<feature type="region of interest" description="Disordered" evidence="1">
    <location>
        <begin position="167"/>
        <end position="192"/>
    </location>
</feature>
<keyword evidence="3" id="KW-1185">Reference proteome</keyword>
<reference evidence="3" key="1">
    <citation type="journal article" date="2019" name="Int. J. Syst. Evol. Microbiol.">
        <title>The Global Catalogue of Microorganisms (GCM) 10K type strain sequencing project: providing services to taxonomists for standard genome sequencing and annotation.</title>
        <authorList>
            <consortium name="The Broad Institute Genomics Platform"/>
            <consortium name="The Broad Institute Genome Sequencing Center for Infectious Disease"/>
            <person name="Wu L."/>
            <person name="Ma J."/>
        </authorList>
    </citation>
    <scope>NUCLEOTIDE SEQUENCE [LARGE SCALE GENOMIC DNA]</scope>
    <source>
        <strain evidence="3">KCTC 5701</strain>
    </source>
</reference>
<comment type="caution">
    <text evidence="2">The sequence shown here is derived from an EMBL/GenBank/DDBJ whole genome shotgun (WGS) entry which is preliminary data.</text>
</comment>
<feature type="compositionally biased region" description="Basic and acidic residues" evidence="1">
    <location>
        <begin position="173"/>
        <end position="184"/>
    </location>
</feature>
<sequence>MTPALIASCYPLGSLALSGVAFYAALEPLVRDHRTSLNSRQHSHGGPDRMNHDLAAELHRRAEQDQAARRRLLKTGAADDLVLIDADNTAWLKQVIARHGWPGITLVGEQGADEAWLLAQHADRDPDFQRQALSRLQDAVEAGEALPRHLAYLTDRVLVASGEPQVYGTQYTHDPDGGDLRPHPVSDPSQLDTRRACVGLEPAAEADRRMRERYPRKAV</sequence>
<accession>A0ABW0WRZ6</accession>
<protein>
    <submittedName>
        <fullName evidence="2">DUF6624 domain-containing protein</fullName>
    </submittedName>
</protein>
<name>A0ABW0WRZ6_STRNO</name>
<dbReference type="Pfam" id="PF20329">
    <property type="entry name" value="DUF6624"/>
    <property type="match status" value="1"/>
</dbReference>